<keyword evidence="2" id="KW-0418">Kinase</keyword>
<dbReference type="PANTHER" id="PTHR30267">
    <property type="entry name" value="PROTEIN KINASE PRKA"/>
    <property type="match status" value="1"/>
</dbReference>
<reference evidence="2 3" key="1">
    <citation type="submission" date="2017-06" db="EMBL/GenBank/DDBJ databases">
        <title>Ensifer strains isolated from leguminous trees and herbs display diverse denitrification phenotypes with some acting as strong N2O sinks.</title>
        <authorList>
            <person name="Woliy K."/>
            <person name="Mania D."/>
            <person name="Bakken L.R."/>
            <person name="Frostegard A."/>
        </authorList>
    </citation>
    <scope>NUCLEOTIDE SEQUENCE [LARGE SCALE GENOMIC DNA]</scope>
    <source>
        <strain evidence="2 3">AC50a</strain>
    </source>
</reference>
<proteinExistence type="predicted"/>
<evidence type="ECO:0000313" key="3">
    <source>
        <dbReference type="Proteomes" id="UP000231987"/>
    </source>
</evidence>
<dbReference type="AlphaFoldDB" id="A0A2J0YSH3"/>
<evidence type="ECO:0000259" key="1">
    <source>
        <dbReference type="SMART" id="SM00763"/>
    </source>
</evidence>
<dbReference type="InterPro" id="IPR013153">
    <property type="entry name" value="Prk_AAA"/>
</dbReference>
<accession>A0A2J0YSH3</accession>
<organism evidence="2 3">
    <name type="scientific">Rhizobium meliloti</name>
    <name type="common">Ensifer meliloti</name>
    <name type="synonym">Sinorhizobium meliloti</name>
    <dbReference type="NCBI Taxonomy" id="382"/>
    <lineage>
        <taxon>Bacteria</taxon>
        <taxon>Pseudomonadati</taxon>
        <taxon>Pseudomonadota</taxon>
        <taxon>Alphaproteobacteria</taxon>
        <taxon>Hyphomicrobiales</taxon>
        <taxon>Rhizobiaceae</taxon>
        <taxon>Sinorhizobium/Ensifer group</taxon>
        <taxon>Sinorhizobium</taxon>
    </lineage>
</organism>
<comment type="caution">
    <text evidence="2">The sequence shown here is derived from an EMBL/GenBank/DDBJ whole genome shotgun (WGS) entry which is preliminary data.</text>
</comment>
<dbReference type="Pfam" id="PF08298">
    <property type="entry name" value="AAA_PrkA"/>
    <property type="match status" value="1"/>
</dbReference>
<sequence>MKGSPVFESPLSLFSPEHDAEHLKKEYGIPGRYLKYIMSPWAAKRLEEFSGDISQFKVVKLFPSRLNQIAIAKTEPGDENNQDISSLVGKVDIRQLEEYAQDDPDAYSFSGALCRANQGIMEFVEMFKA</sequence>
<dbReference type="SMART" id="SM00763">
    <property type="entry name" value="AAA_PrkA"/>
    <property type="match status" value="1"/>
</dbReference>
<dbReference type="Proteomes" id="UP000231987">
    <property type="component" value="Unassembled WGS sequence"/>
</dbReference>
<protein>
    <submittedName>
        <fullName evidence="2">PrkA family serine protein kinase</fullName>
    </submittedName>
</protein>
<dbReference type="PANTHER" id="PTHR30267:SF2">
    <property type="entry name" value="PROTEIN PRKA"/>
    <property type="match status" value="1"/>
</dbReference>
<feature type="non-terminal residue" evidence="2">
    <location>
        <position position="129"/>
    </location>
</feature>
<keyword evidence="2" id="KW-0808">Transferase</keyword>
<gene>
    <name evidence="2" type="ORF">CEJ86_33700</name>
</gene>
<dbReference type="EMBL" id="NJGD01000143">
    <property type="protein sequence ID" value="PJR06450.1"/>
    <property type="molecule type" value="Genomic_DNA"/>
</dbReference>
<feature type="domain" description="PrkA AAA" evidence="1">
    <location>
        <begin position="1"/>
        <end position="129"/>
    </location>
</feature>
<evidence type="ECO:0000313" key="2">
    <source>
        <dbReference type="EMBL" id="PJR06450.1"/>
    </source>
</evidence>
<dbReference type="GO" id="GO:0004672">
    <property type="term" value="F:protein kinase activity"/>
    <property type="evidence" value="ECO:0007669"/>
    <property type="project" value="TreeGrafter"/>
</dbReference>
<name>A0A2J0YSH3_RHIML</name>